<keyword evidence="5" id="KW-1185">Reference proteome</keyword>
<protein>
    <submittedName>
        <fullName evidence="4">DedA family protein</fullName>
    </submittedName>
</protein>
<feature type="transmembrane region" description="Helical" evidence="2">
    <location>
        <begin position="171"/>
        <end position="189"/>
    </location>
</feature>
<comment type="similarity">
    <text evidence="1">Belongs to the DedA family.</text>
</comment>
<evidence type="ECO:0000256" key="2">
    <source>
        <dbReference type="SAM" id="Phobius"/>
    </source>
</evidence>
<accession>A0A431WKW8</accession>
<reference evidence="4 5" key="1">
    <citation type="submission" date="2018-12" db="EMBL/GenBank/DDBJ databases">
        <title>Bacillus yapensis draft genome sequence.</title>
        <authorList>
            <person name="Yu L."/>
            <person name="Xu X."/>
            <person name="Tang X."/>
        </authorList>
    </citation>
    <scope>NUCLEOTIDE SEQUENCE [LARGE SCALE GENOMIC DNA]</scope>
    <source>
        <strain evidence="4 5">XXST-01</strain>
    </source>
</reference>
<feature type="transmembrane region" description="Helical" evidence="2">
    <location>
        <begin position="138"/>
        <end position="159"/>
    </location>
</feature>
<name>A0A431WKW8_9BACI</name>
<feature type="transmembrane region" description="Helical" evidence="2">
    <location>
        <begin position="20"/>
        <end position="44"/>
    </location>
</feature>
<comment type="caution">
    <text evidence="4">The sequence shown here is derived from an EMBL/GenBank/DDBJ whole genome shotgun (WGS) entry which is preliminary data.</text>
</comment>
<dbReference type="OrthoDB" id="9782291at2"/>
<keyword evidence="2" id="KW-0812">Transmembrane</keyword>
<dbReference type="PANTHER" id="PTHR42709:SF9">
    <property type="entry name" value="ALKALINE PHOSPHATASE LIKE PROTEIN"/>
    <property type="match status" value="1"/>
</dbReference>
<dbReference type="Proteomes" id="UP000271374">
    <property type="component" value="Unassembled WGS sequence"/>
</dbReference>
<evidence type="ECO:0000259" key="3">
    <source>
        <dbReference type="Pfam" id="PF09335"/>
    </source>
</evidence>
<dbReference type="InterPro" id="IPR032816">
    <property type="entry name" value="VTT_dom"/>
</dbReference>
<evidence type="ECO:0000313" key="4">
    <source>
        <dbReference type="EMBL" id="RTR36046.1"/>
    </source>
</evidence>
<sequence>MELEFILDIIEKSGYLGLFLWLWLGVFGAPLPNEVIVMTVGLAASEEVLNTIGTYIVTYGGILAGLTTAYLLGRIVGGPLLPFLQKRKHFANVIERSMKVMNKYHSYSLSFSYFLPGLRNFVPFLYGVSKLPIKTFMLFAYTGAFVWVTIVFSLGYWFGDHKEKIFEFEKELMIIGVVLVLVYLLFAFFRRKKKEKLKSMS</sequence>
<feature type="transmembrane region" description="Helical" evidence="2">
    <location>
        <begin position="56"/>
        <end position="84"/>
    </location>
</feature>
<dbReference type="AlphaFoldDB" id="A0A431WKW8"/>
<evidence type="ECO:0000313" key="5">
    <source>
        <dbReference type="Proteomes" id="UP000271374"/>
    </source>
</evidence>
<gene>
    <name evidence="4" type="ORF">EKG37_00355</name>
</gene>
<evidence type="ECO:0000256" key="1">
    <source>
        <dbReference type="ARBA" id="ARBA00010792"/>
    </source>
</evidence>
<keyword evidence="2" id="KW-1133">Transmembrane helix</keyword>
<feature type="transmembrane region" description="Helical" evidence="2">
    <location>
        <begin position="104"/>
        <end position="126"/>
    </location>
</feature>
<keyword evidence="2" id="KW-0472">Membrane</keyword>
<dbReference type="RefSeq" id="WP_126405253.1">
    <property type="nucleotide sequence ID" value="NZ_RXNT01000001.1"/>
</dbReference>
<feature type="domain" description="VTT" evidence="3">
    <location>
        <begin position="31"/>
        <end position="156"/>
    </location>
</feature>
<proteinExistence type="inferred from homology"/>
<dbReference type="GO" id="GO:0005886">
    <property type="term" value="C:plasma membrane"/>
    <property type="evidence" value="ECO:0007669"/>
    <property type="project" value="TreeGrafter"/>
</dbReference>
<organism evidence="4 5">
    <name type="scientific">Bacillus yapensis</name>
    <dbReference type="NCBI Taxonomy" id="2492960"/>
    <lineage>
        <taxon>Bacteria</taxon>
        <taxon>Bacillati</taxon>
        <taxon>Bacillota</taxon>
        <taxon>Bacilli</taxon>
        <taxon>Bacillales</taxon>
        <taxon>Bacillaceae</taxon>
        <taxon>Bacillus</taxon>
    </lineage>
</organism>
<dbReference type="EMBL" id="RXNT01000001">
    <property type="protein sequence ID" value="RTR36046.1"/>
    <property type="molecule type" value="Genomic_DNA"/>
</dbReference>
<dbReference type="PANTHER" id="PTHR42709">
    <property type="entry name" value="ALKALINE PHOSPHATASE LIKE PROTEIN"/>
    <property type="match status" value="1"/>
</dbReference>
<dbReference type="Pfam" id="PF09335">
    <property type="entry name" value="VTT_dom"/>
    <property type="match status" value="1"/>
</dbReference>
<dbReference type="InterPro" id="IPR051311">
    <property type="entry name" value="DedA_domain"/>
</dbReference>